<dbReference type="EMBL" id="KT962245">
    <property type="protein sequence ID" value="ALO80104.1"/>
    <property type="molecule type" value="Genomic_RNA"/>
</dbReference>
<evidence type="ECO:0000313" key="2">
    <source>
        <dbReference type="Proteomes" id="UP000229115"/>
    </source>
</evidence>
<proteinExistence type="predicted"/>
<protein>
    <submittedName>
        <fullName evidence="1">Uncharacterized protein</fullName>
    </submittedName>
</protein>
<dbReference type="Proteomes" id="UP000229115">
    <property type="component" value="Segment"/>
</dbReference>
<evidence type="ECO:0000313" key="1">
    <source>
        <dbReference type="EMBL" id="ALO80104.1"/>
    </source>
</evidence>
<accession>A0A0S2MW10</accession>
<reference evidence="1 2" key="1">
    <citation type="submission" date="2015-10" db="EMBL/GenBank/DDBJ databases">
        <title>Large-scale maps of variable infection efficiencies in aquatic Bacteriodetes phage-host model systems.</title>
        <authorList>
            <person name="Holmfeldt K."/>
            <person name="Solonenko N."/>
            <person name="Howard-Varona C."/>
            <person name="Moreno M."/>
            <person name="Malmstrom R.R."/>
            <person name="Blow M.J."/>
            <person name="Sullivan M.B."/>
        </authorList>
    </citation>
    <scope>NUCLEOTIDE SEQUENCE [LARGE SCALE GENOMIC DNA]</scope>
</reference>
<name>A0A0S2MW10_9CAUD</name>
<organism evidence="1 2">
    <name type="scientific">Cellulophaga phage phi4:1_13</name>
    <dbReference type="NCBI Taxonomy" id="1747284"/>
    <lineage>
        <taxon>Viruses</taxon>
        <taxon>Duplodnaviria</taxon>
        <taxon>Heunggongvirae</taxon>
        <taxon>Uroviricota</taxon>
        <taxon>Caudoviricetes</taxon>
        <taxon>Lightbulbvirus</taxon>
        <taxon>Lightbulbvirus Cba41</taxon>
    </lineage>
</organism>
<gene>
    <name evidence="1" type="ORF">Phi4113_095</name>
</gene>
<sequence>MCMAKKISREAREMYLIFLDAGIFEDENCDYKGMVGDYDKDIDSFASQWGKINKKIKDINIKSEEV</sequence>